<sequence>MVQSTENLVEAEEEASVYGPKVRWAIPQRLDFMTFVGRDVVAVAHDVYIIFFHLKNMTELVYVANNEKTGDGVDVIAGHGAPLRMSRGFRPYSTKLAKYGLVEFARL</sequence>
<dbReference type="Proteomes" id="UP000838756">
    <property type="component" value="Unassembled WGS sequence"/>
</dbReference>
<proteinExistence type="predicted"/>
<dbReference type="EMBL" id="CAKXAJ010025995">
    <property type="protein sequence ID" value="CAH2249419.1"/>
    <property type="molecule type" value="Genomic_DNA"/>
</dbReference>
<protein>
    <submittedName>
        <fullName evidence="1">Jg25007 protein</fullName>
    </submittedName>
</protein>
<evidence type="ECO:0000313" key="2">
    <source>
        <dbReference type="Proteomes" id="UP000838756"/>
    </source>
</evidence>
<evidence type="ECO:0000313" key="1">
    <source>
        <dbReference type="EMBL" id="CAH2249419.1"/>
    </source>
</evidence>
<accession>A0A8S4S808</accession>
<dbReference type="OrthoDB" id="535167at2759"/>
<reference evidence="1" key="1">
    <citation type="submission" date="2022-03" db="EMBL/GenBank/DDBJ databases">
        <authorList>
            <person name="Lindestad O."/>
        </authorList>
    </citation>
    <scope>NUCLEOTIDE SEQUENCE</scope>
</reference>
<name>A0A8S4S808_9NEOP</name>
<keyword evidence="2" id="KW-1185">Reference proteome</keyword>
<gene>
    <name evidence="1" type="primary">jg25007</name>
    <name evidence="1" type="ORF">PAEG_LOCUS21888</name>
</gene>
<organism evidence="1 2">
    <name type="scientific">Pararge aegeria aegeria</name>
    <dbReference type="NCBI Taxonomy" id="348720"/>
    <lineage>
        <taxon>Eukaryota</taxon>
        <taxon>Metazoa</taxon>
        <taxon>Ecdysozoa</taxon>
        <taxon>Arthropoda</taxon>
        <taxon>Hexapoda</taxon>
        <taxon>Insecta</taxon>
        <taxon>Pterygota</taxon>
        <taxon>Neoptera</taxon>
        <taxon>Endopterygota</taxon>
        <taxon>Lepidoptera</taxon>
        <taxon>Glossata</taxon>
        <taxon>Ditrysia</taxon>
        <taxon>Papilionoidea</taxon>
        <taxon>Nymphalidae</taxon>
        <taxon>Satyrinae</taxon>
        <taxon>Satyrini</taxon>
        <taxon>Parargina</taxon>
        <taxon>Pararge</taxon>
    </lineage>
</organism>
<dbReference type="AlphaFoldDB" id="A0A8S4S808"/>
<comment type="caution">
    <text evidence="1">The sequence shown here is derived from an EMBL/GenBank/DDBJ whole genome shotgun (WGS) entry which is preliminary data.</text>
</comment>